<keyword evidence="2" id="KW-0812">Transmembrane</keyword>
<feature type="compositionally biased region" description="Polar residues" evidence="1">
    <location>
        <begin position="396"/>
        <end position="408"/>
    </location>
</feature>
<feature type="transmembrane region" description="Helical" evidence="2">
    <location>
        <begin position="148"/>
        <end position="168"/>
    </location>
</feature>
<keyword evidence="4" id="KW-1185">Reference proteome</keyword>
<proteinExistence type="predicted"/>
<evidence type="ECO:0000256" key="1">
    <source>
        <dbReference type="SAM" id="MobiDB-lite"/>
    </source>
</evidence>
<feature type="compositionally biased region" description="Low complexity" evidence="1">
    <location>
        <begin position="19"/>
        <end position="37"/>
    </location>
</feature>
<feature type="compositionally biased region" description="Pro residues" evidence="1">
    <location>
        <begin position="51"/>
        <end position="61"/>
    </location>
</feature>
<sequence length="408" mass="41909">MANPYQPGPGQMPSPPPQGYGWPAQPGVPAGQPGLPGTQPGVPPAQHNMPPGQPAVPPSQPGMPVGQSNPPFPAALSATPKRPPHDLIAAGLVILALLLDLGRRTWNQGVGWFASWYVVSSVVLIGVSVAALVLVLMDRNRTIARNTVVLASGMIFVNQLGSLVSSLATDYYSLNLSYEGNWLAIPAGLATLAAIILVYLVRDSDTPRPARPAGLAQPIQPGWPQPGPAQAPQWPQPAAQNPQQPTGFPAPQPPAGYAPQPGYQPAGYPQPGFAPQQQHPPVAQPPAYPQPAQQPGFGVPAAADPTILRQPPAESPIPQPPNAFGQPQDSGAEPTVLHQPGGFGAPPSSEFPAPTPPQPATAAQPSSTPDTPSTSQPPVQAGPAQPGAAPTPDATSSGPQQRPPSAQQ</sequence>
<feature type="region of interest" description="Disordered" evidence="1">
    <location>
        <begin position="209"/>
        <end position="408"/>
    </location>
</feature>
<feature type="compositionally biased region" description="Pro residues" evidence="1">
    <location>
        <begin position="1"/>
        <end position="18"/>
    </location>
</feature>
<feature type="compositionally biased region" description="Low complexity" evidence="1">
    <location>
        <begin position="257"/>
        <end position="281"/>
    </location>
</feature>
<evidence type="ECO:0000256" key="2">
    <source>
        <dbReference type="SAM" id="Phobius"/>
    </source>
</evidence>
<dbReference type="EMBL" id="WEGK01000012">
    <property type="protein sequence ID" value="MQY22088.1"/>
    <property type="molecule type" value="Genomic_DNA"/>
</dbReference>
<comment type="caution">
    <text evidence="3">The sequence shown here is derived from an EMBL/GenBank/DDBJ whole genome shotgun (WGS) entry which is preliminary data.</text>
</comment>
<dbReference type="Proteomes" id="UP000438448">
    <property type="component" value="Unassembled WGS sequence"/>
</dbReference>
<feature type="transmembrane region" description="Helical" evidence="2">
    <location>
        <begin position="112"/>
        <end position="136"/>
    </location>
</feature>
<keyword evidence="2" id="KW-1133">Transmembrane helix</keyword>
<feature type="transmembrane region" description="Helical" evidence="2">
    <location>
        <begin position="180"/>
        <end position="201"/>
    </location>
</feature>
<gene>
    <name evidence="3" type="ORF">NRB20_52010</name>
</gene>
<dbReference type="AlphaFoldDB" id="A0A7K0D8P9"/>
<name>A0A7K0D8P9_9NOCA</name>
<reference evidence="3 4" key="1">
    <citation type="submission" date="2019-10" db="EMBL/GenBank/DDBJ databases">
        <title>Nocardia macrotermitis sp. nov. and Nocardia aurantia sp. nov., isolated from the gut of fungus growing-termite Macrotermes natalensis.</title>
        <authorList>
            <person name="Benndorf R."/>
            <person name="Schwitalla J."/>
            <person name="Martin K."/>
            <person name="De Beer W."/>
            <person name="Kaster A.-K."/>
            <person name="Vollmers J."/>
            <person name="Poulsen M."/>
            <person name="Beemelmanns C."/>
        </authorList>
    </citation>
    <scope>NUCLEOTIDE SEQUENCE [LARGE SCALE GENOMIC DNA]</scope>
    <source>
        <strain evidence="3 4">RB20</strain>
    </source>
</reference>
<keyword evidence="2" id="KW-0472">Membrane</keyword>
<accession>A0A7K0D8P9</accession>
<evidence type="ECO:0000313" key="4">
    <source>
        <dbReference type="Proteomes" id="UP000438448"/>
    </source>
</evidence>
<feature type="compositionally biased region" description="Low complexity" evidence="1">
    <location>
        <begin position="230"/>
        <end position="245"/>
    </location>
</feature>
<feature type="compositionally biased region" description="Low complexity" evidence="1">
    <location>
        <begin position="360"/>
        <end position="395"/>
    </location>
</feature>
<evidence type="ECO:0000313" key="3">
    <source>
        <dbReference type="EMBL" id="MQY22088.1"/>
    </source>
</evidence>
<protein>
    <submittedName>
        <fullName evidence="3">Uncharacterized protein</fullName>
    </submittedName>
</protein>
<organism evidence="3 4">
    <name type="scientific">Nocardia macrotermitis</name>
    <dbReference type="NCBI Taxonomy" id="2585198"/>
    <lineage>
        <taxon>Bacteria</taxon>
        <taxon>Bacillati</taxon>
        <taxon>Actinomycetota</taxon>
        <taxon>Actinomycetes</taxon>
        <taxon>Mycobacteriales</taxon>
        <taxon>Nocardiaceae</taxon>
        <taxon>Nocardia</taxon>
    </lineage>
</organism>
<feature type="region of interest" description="Disordered" evidence="1">
    <location>
        <begin position="1"/>
        <end position="79"/>
    </location>
</feature>